<dbReference type="InterPro" id="IPR027385">
    <property type="entry name" value="Beta-barrel_OMP"/>
</dbReference>
<name>A0ABU0FI88_9HYPH</name>
<comment type="subcellular location">
    <subcellularLocation>
        <location evidence="1">Cell outer membrane</location>
    </subcellularLocation>
</comment>
<dbReference type="Gene3D" id="2.40.160.20">
    <property type="match status" value="1"/>
</dbReference>
<evidence type="ECO:0000256" key="2">
    <source>
        <dbReference type="ARBA" id="ARBA00022729"/>
    </source>
</evidence>
<keyword evidence="3" id="KW-0472">Membrane</keyword>
<dbReference type="PANTHER" id="PTHR34001">
    <property type="entry name" value="BLL7405 PROTEIN"/>
    <property type="match status" value="1"/>
</dbReference>
<dbReference type="PANTHER" id="PTHR34001:SF3">
    <property type="entry name" value="BLL7405 PROTEIN"/>
    <property type="match status" value="1"/>
</dbReference>
<keyword evidence="2" id="KW-0732">Signal</keyword>
<dbReference type="Pfam" id="PF13505">
    <property type="entry name" value="OMP_b-brl"/>
    <property type="match status" value="1"/>
</dbReference>
<evidence type="ECO:0000256" key="1">
    <source>
        <dbReference type="ARBA" id="ARBA00004442"/>
    </source>
</evidence>
<gene>
    <name evidence="7" type="ORF">J3R73_004120</name>
</gene>
<evidence type="ECO:0000256" key="5">
    <source>
        <dbReference type="ARBA" id="ARBA00038306"/>
    </source>
</evidence>
<evidence type="ECO:0000313" key="8">
    <source>
        <dbReference type="Proteomes" id="UP001237448"/>
    </source>
</evidence>
<evidence type="ECO:0000313" key="7">
    <source>
        <dbReference type="EMBL" id="MDQ0394328.1"/>
    </source>
</evidence>
<evidence type="ECO:0000256" key="4">
    <source>
        <dbReference type="ARBA" id="ARBA00023237"/>
    </source>
</evidence>
<feature type="domain" description="Outer membrane protein beta-barrel" evidence="6">
    <location>
        <begin position="9"/>
        <end position="256"/>
    </location>
</feature>
<keyword evidence="4" id="KW-0998">Cell outer membrane</keyword>
<accession>A0ABU0FI88</accession>
<sequence length="256" mass="28957">MAPIYVPFSWTGFYAGVNAGYGWNGADKIKDPTYYDTEHEYVGTFANGWFSGQRNSKRGSFTGGAQFGYNQQFGQFVVGIEADFNYLGQKTKYLADDITDIYEPIGDQNYNYHLREYLTPESKTEWFGTIRPRFGFTPVDRLLVYATGGLAYGQVKSSGNYNWHEYGYWWGGGGNADFDRSGGFSGSKSQVRWGWTIGAGAEYAITDHNTIKAEYLYVDLGKKNHVVVNPEDPGEFMTWKDSSRAHIVRVGLNYKF</sequence>
<keyword evidence="8" id="KW-1185">Reference proteome</keyword>
<evidence type="ECO:0000259" key="6">
    <source>
        <dbReference type="Pfam" id="PF13505"/>
    </source>
</evidence>
<comment type="similarity">
    <text evidence="5">Belongs to the Omp25/RopB family.</text>
</comment>
<organism evidence="7 8">
    <name type="scientific">Labrys monachus</name>
    <dbReference type="NCBI Taxonomy" id="217067"/>
    <lineage>
        <taxon>Bacteria</taxon>
        <taxon>Pseudomonadati</taxon>
        <taxon>Pseudomonadota</taxon>
        <taxon>Alphaproteobacteria</taxon>
        <taxon>Hyphomicrobiales</taxon>
        <taxon>Xanthobacteraceae</taxon>
        <taxon>Labrys</taxon>
    </lineage>
</organism>
<dbReference type="InterPro" id="IPR011250">
    <property type="entry name" value="OMP/PagP_B-barrel"/>
</dbReference>
<protein>
    <submittedName>
        <fullName evidence="7">Outer membrane immunogenic protein</fullName>
    </submittedName>
</protein>
<dbReference type="Proteomes" id="UP001237448">
    <property type="component" value="Unassembled WGS sequence"/>
</dbReference>
<proteinExistence type="inferred from homology"/>
<comment type="caution">
    <text evidence="7">The sequence shown here is derived from an EMBL/GenBank/DDBJ whole genome shotgun (WGS) entry which is preliminary data.</text>
</comment>
<dbReference type="EMBL" id="JAUSVK010000001">
    <property type="protein sequence ID" value="MDQ0394328.1"/>
    <property type="molecule type" value="Genomic_DNA"/>
</dbReference>
<evidence type="ECO:0000256" key="3">
    <source>
        <dbReference type="ARBA" id="ARBA00023136"/>
    </source>
</evidence>
<dbReference type="SUPFAM" id="SSF56925">
    <property type="entry name" value="OMPA-like"/>
    <property type="match status" value="1"/>
</dbReference>
<reference evidence="7 8" key="1">
    <citation type="submission" date="2023-07" db="EMBL/GenBank/DDBJ databases">
        <title>Genomic Encyclopedia of Type Strains, Phase IV (KMG-IV): sequencing the most valuable type-strain genomes for metagenomic binning, comparative biology and taxonomic classification.</title>
        <authorList>
            <person name="Goeker M."/>
        </authorList>
    </citation>
    <scope>NUCLEOTIDE SEQUENCE [LARGE SCALE GENOMIC DNA]</scope>
    <source>
        <strain evidence="7 8">DSM 5896</strain>
    </source>
</reference>
<dbReference type="InterPro" id="IPR051692">
    <property type="entry name" value="OMP-like"/>
</dbReference>